<proteinExistence type="predicted"/>
<organism evidence="2 3">
    <name type="scientific">Mycobacterium gallinarum</name>
    <dbReference type="NCBI Taxonomy" id="39689"/>
    <lineage>
        <taxon>Bacteria</taxon>
        <taxon>Bacillati</taxon>
        <taxon>Actinomycetota</taxon>
        <taxon>Actinomycetes</taxon>
        <taxon>Mycobacteriales</taxon>
        <taxon>Mycobacteriaceae</taxon>
        <taxon>Mycobacterium</taxon>
    </lineage>
</organism>
<dbReference type="EMBL" id="AP022601">
    <property type="protein sequence ID" value="BBY90513.1"/>
    <property type="molecule type" value="Genomic_DNA"/>
</dbReference>
<evidence type="ECO:0000313" key="2">
    <source>
        <dbReference type="EMBL" id="BBY90513.1"/>
    </source>
</evidence>
<gene>
    <name evidence="2" type="ORF">MGALJ_01820</name>
</gene>
<name>A0A9W4B5T8_9MYCO</name>
<evidence type="ECO:0000313" key="3">
    <source>
        <dbReference type="Proteomes" id="UP000465785"/>
    </source>
</evidence>
<sequence length="235" mass="26457">MWRMGKQRPCFAGLLAAVGVIAMYRRELRLWMYTWGADDGEITTTLPGDEFVVTGAARTTRALTIDAPVRFVWPWLAQIGENRGGFYSYSLLEQMVGAHIRNANTIHPEWQDLHVGDTVWLARRYGDAARQVVAAVESESHLVLVSPADFERVQRGEKASGAWSFCLRPQNTWTRLLVRGSGGAVGHPAFDVVHFIMEQKMMRGLRDRAERERRGEAEGHMTQNRCDRGGIATLS</sequence>
<dbReference type="AlphaFoldDB" id="A0A9W4B5T8"/>
<feature type="compositionally biased region" description="Basic and acidic residues" evidence="1">
    <location>
        <begin position="209"/>
        <end position="219"/>
    </location>
</feature>
<dbReference type="SUPFAM" id="SSF55961">
    <property type="entry name" value="Bet v1-like"/>
    <property type="match status" value="1"/>
</dbReference>
<reference evidence="2 3" key="1">
    <citation type="journal article" date="2019" name="Emerg. Microbes Infect.">
        <title>Comprehensive subspecies identification of 175 nontuberculous mycobacteria species based on 7547 genomic profiles.</title>
        <authorList>
            <person name="Matsumoto Y."/>
            <person name="Kinjo T."/>
            <person name="Motooka D."/>
            <person name="Nabeya D."/>
            <person name="Jung N."/>
            <person name="Uechi K."/>
            <person name="Horii T."/>
            <person name="Iida T."/>
            <person name="Fujita J."/>
            <person name="Nakamura S."/>
        </authorList>
    </citation>
    <scope>NUCLEOTIDE SEQUENCE [LARGE SCALE GENOMIC DNA]</scope>
    <source>
        <strain evidence="2 3">JCM 6399</strain>
    </source>
</reference>
<dbReference type="KEGG" id="mgau:MGALJ_01820"/>
<accession>A0A9W4B5T8</accession>
<evidence type="ECO:0000256" key="1">
    <source>
        <dbReference type="SAM" id="MobiDB-lite"/>
    </source>
</evidence>
<dbReference type="Proteomes" id="UP000465785">
    <property type="component" value="Chromosome"/>
</dbReference>
<keyword evidence="3" id="KW-1185">Reference proteome</keyword>
<feature type="region of interest" description="Disordered" evidence="1">
    <location>
        <begin position="209"/>
        <end position="235"/>
    </location>
</feature>
<evidence type="ECO:0008006" key="4">
    <source>
        <dbReference type="Google" id="ProtNLM"/>
    </source>
</evidence>
<protein>
    <recommendedName>
        <fullName evidence="4">Polyketide cyclase</fullName>
    </recommendedName>
</protein>